<keyword evidence="4" id="KW-0235">DNA replication</keyword>
<dbReference type="InterPro" id="IPR011708">
    <property type="entry name" value="DNA_pol3_alpha_NTPase_dom"/>
</dbReference>
<dbReference type="EMBL" id="UFTJ01000001">
    <property type="protein sequence ID" value="SSZ46465.1"/>
    <property type="molecule type" value="Genomic_DNA"/>
</dbReference>
<feature type="domain" description="Bacterial DNA polymerase III alpha subunit NTPase" evidence="7">
    <location>
        <begin position="2"/>
        <end position="124"/>
    </location>
</feature>
<sequence>MLDLPIPETNNIAKLVPSTPGMNIKKAFAKYDKHSPEDKILVDEMKEILANPSDQRYPVLSAAQKMEGAIRNTGIHACGVIITPEDISNIVPITIAAKDSDVIVSQFDNSVAESAGLLKMDFLGLRTLTIIKDAIKLIKANHGIEINTDHIPLDDEKTYQLFQEGRTIGIFQYESPGMQKYMRELKPTVFADLIAMNALYRPGPIKYIPNFINRKHGIEEIVYDLPENEEYLAETYGITVYQEQVMLLSQKLANFTKGEADTLRKAMGKKQKDVLDKMYPKFIEGGKANQLNEEKLNKIWKDWEAFAEYAFNKSHSTCYALIAYHTAYLKANYPAEYMASVLTHNLNNTKQITLFMEDCKTMGVDVLGPNVNESEYEFSVNEKGQIRFGLGAIKGIGEGPSEAIVQTRQEAKFQSALDFFERIPSSQINKKVVESLVLAGALDEIDHFHRAQYFAEENGKTNIEKLLKYGQSFQAGKSAMENSLFADFADEVRIETPKILPSPEWQNMKKLNMERDIIGFYLSGHPLDEYKVQYDFVAGNFSKEAVLFSKNADEVLELAVATASVDDLPDVDEASEVDMMEENEIEEKSSKKAEPKGSLNFLALDEIDAYREQNFGPEQIRLFEEIKDYREKQRFNNNSKEFTTAGIISDYIVKDGNNSGEKFAFATLEDYSGSFSFRLGDKDYMRLRDKLDLHRFIILRFRFTISRDGRVFINVTDAFDLLDAFDLFAKKISFLVSPEKLTRGDVEFLRELIAQYEGEKPISFYIENTSQGNNLETKSTIGKLEIQKDLVKKLKDYQHIPFFLN</sequence>
<dbReference type="EC" id="2.7.7.7" evidence="1"/>
<evidence type="ECO:0000256" key="4">
    <source>
        <dbReference type="ARBA" id="ARBA00022705"/>
    </source>
</evidence>
<dbReference type="GO" id="GO:0006260">
    <property type="term" value="P:DNA replication"/>
    <property type="evidence" value="ECO:0007669"/>
    <property type="project" value="UniProtKB-KW"/>
</dbReference>
<keyword evidence="2 10" id="KW-0808">Transferase</keyword>
<dbReference type="Pfam" id="PF17657">
    <property type="entry name" value="DNA_pol3_finger"/>
    <property type="match status" value="1"/>
</dbReference>
<dbReference type="CDD" id="cd04485">
    <property type="entry name" value="DnaE_OBF"/>
    <property type="match status" value="1"/>
</dbReference>
<evidence type="ECO:0000259" key="8">
    <source>
        <dbReference type="Pfam" id="PF14579"/>
    </source>
</evidence>
<dbReference type="Pfam" id="PF14579">
    <property type="entry name" value="HHH_6"/>
    <property type="match status" value="1"/>
</dbReference>
<dbReference type="Pfam" id="PF07733">
    <property type="entry name" value="DNA_pol3_alpha"/>
    <property type="match status" value="1"/>
</dbReference>
<dbReference type="InterPro" id="IPR029460">
    <property type="entry name" value="DNAPol_HHH"/>
</dbReference>
<dbReference type="InterPro" id="IPR041931">
    <property type="entry name" value="DNA_pol3_alpha_thumb_dom"/>
</dbReference>
<feature type="domain" description="DNA polymerase III alpha subunit finger" evidence="9">
    <location>
        <begin position="127"/>
        <end position="289"/>
    </location>
</feature>
<dbReference type="PANTHER" id="PTHR32294:SF0">
    <property type="entry name" value="DNA POLYMERASE III SUBUNIT ALPHA"/>
    <property type="match status" value="1"/>
</dbReference>
<dbReference type="Gene3D" id="1.10.10.1600">
    <property type="entry name" value="Bacterial DNA polymerase III alpha subunit, thumb domain"/>
    <property type="match status" value="1"/>
</dbReference>
<feature type="domain" description="DNA polymerase helix-hairpin-helix motif" evidence="8">
    <location>
        <begin position="363"/>
        <end position="452"/>
    </location>
</feature>
<name>A0A376BY14_9FLAO</name>
<evidence type="ECO:0000259" key="9">
    <source>
        <dbReference type="Pfam" id="PF17657"/>
    </source>
</evidence>
<accession>A0A376BY14</accession>
<dbReference type="Proteomes" id="UP000255515">
    <property type="component" value="Unassembled WGS sequence"/>
</dbReference>
<dbReference type="InterPro" id="IPR040982">
    <property type="entry name" value="DNA_pol3_finger"/>
</dbReference>
<dbReference type="AlphaFoldDB" id="A0A376BY14"/>
<proteinExistence type="predicted"/>
<gene>
    <name evidence="10" type="primary">dnaE_2</name>
    <name evidence="10" type="ORF">NCTC11661_00108</name>
</gene>
<evidence type="ECO:0000256" key="2">
    <source>
        <dbReference type="ARBA" id="ARBA00022679"/>
    </source>
</evidence>
<evidence type="ECO:0000256" key="5">
    <source>
        <dbReference type="ARBA" id="ARBA00022932"/>
    </source>
</evidence>
<dbReference type="NCBIfam" id="TIGR00594">
    <property type="entry name" value="polc"/>
    <property type="match status" value="1"/>
</dbReference>
<dbReference type="InterPro" id="IPR004805">
    <property type="entry name" value="DnaE2/DnaE/PolC"/>
</dbReference>
<evidence type="ECO:0000256" key="3">
    <source>
        <dbReference type="ARBA" id="ARBA00022695"/>
    </source>
</evidence>
<reference evidence="10 11" key="1">
    <citation type="submission" date="2018-06" db="EMBL/GenBank/DDBJ databases">
        <authorList>
            <consortium name="Pathogen Informatics"/>
            <person name="Doyle S."/>
        </authorList>
    </citation>
    <scope>NUCLEOTIDE SEQUENCE [LARGE SCALE GENOMIC DNA]</scope>
    <source>
        <strain evidence="10 11">NCTC11661</strain>
    </source>
</reference>
<dbReference type="GO" id="GO:0003887">
    <property type="term" value="F:DNA-directed DNA polymerase activity"/>
    <property type="evidence" value="ECO:0007669"/>
    <property type="project" value="UniProtKB-KW"/>
</dbReference>
<dbReference type="GO" id="GO:0008408">
    <property type="term" value="F:3'-5' exonuclease activity"/>
    <property type="evidence" value="ECO:0007669"/>
    <property type="project" value="InterPro"/>
</dbReference>
<protein>
    <recommendedName>
        <fullName evidence="1">DNA-directed DNA polymerase</fullName>
        <ecNumber evidence="1">2.7.7.7</ecNumber>
    </recommendedName>
</protein>
<organism evidence="10 11">
    <name type="scientific">Bergeyella zoohelcum</name>
    <dbReference type="NCBI Taxonomy" id="1015"/>
    <lineage>
        <taxon>Bacteria</taxon>
        <taxon>Pseudomonadati</taxon>
        <taxon>Bacteroidota</taxon>
        <taxon>Flavobacteriia</taxon>
        <taxon>Flavobacteriales</taxon>
        <taxon>Weeksellaceae</taxon>
        <taxon>Bergeyella</taxon>
    </lineage>
</organism>
<dbReference type="Gene3D" id="1.10.150.870">
    <property type="match status" value="1"/>
</dbReference>
<keyword evidence="3 10" id="KW-0548">Nucleotidyltransferase</keyword>
<evidence type="ECO:0000256" key="6">
    <source>
        <dbReference type="ARBA" id="ARBA00049244"/>
    </source>
</evidence>
<evidence type="ECO:0000313" key="11">
    <source>
        <dbReference type="Proteomes" id="UP000255515"/>
    </source>
</evidence>
<evidence type="ECO:0000313" key="10">
    <source>
        <dbReference type="EMBL" id="SSZ46465.1"/>
    </source>
</evidence>
<evidence type="ECO:0000259" key="7">
    <source>
        <dbReference type="Pfam" id="PF07733"/>
    </source>
</evidence>
<dbReference type="PANTHER" id="PTHR32294">
    <property type="entry name" value="DNA POLYMERASE III SUBUNIT ALPHA"/>
    <property type="match status" value="1"/>
</dbReference>
<comment type="catalytic activity">
    <reaction evidence="6">
        <text>DNA(n) + a 2'-deoxyribonucleoside 5'-triphosphate = DNA(n+1) + diphosphate</text>
        <dbReference type="Rhea" id="RHEA:22508"/>
        <dbReference type="Rhea" id="RHEA-COMP:17339"/>
        <dbReference type="Rhea" id="RHEA-COMP:17340"/>
        <dbReference type="ChEBI" id="CHEBI:33019"/>
        <dbReference type="ChEBI" id="CHEBI:61560"/>
        <dbReference type="ChEBI" id="CHEBI:173112"/>
        <dbReference type="EC" id="2.7.7.7"/>
    </reaction>
</comment>
<evidence type="ECO:0000256" key="1">
    <source>
        <dbReference type="ARBA" id="ARBA00012417"/>
    </source>
</evidence>
<keyword evidence="5" id="KW-0239">DNA-directed DNA polymerase</keyword>